<dbReference type="AlphaFoldDB" id="F5R958"/>
<dbReference type="Gene3D" id="2.70.98.10">
    <property type="match status" value="1"/>
</dbReference>
<evidence type="ECO:0000256" key="5">
    <source>
        <dbReference type="PIRSR" id="PIRSR016020-1"/>
    </source>
</evidence>
<dbReference type="EC" id="5.1.3.15" evidence="4"/>
<dbReference type="OrthoDB" id="9790727at2"/>
<dbReference type="InterPro" id="IPR008183">
    <property type="entry name" value="Aldose_1/G6P_1-epimerase"/>
</dbReference>
<comment type="similarity">
    <text evidence="2 4">Belongs to the glucose-6-phosphate 1-epimerase family.</text>
</comment>
<organism evidence="6 7">
    <name type="scientific">Methyloversatilis universalis (strain ATCC BAA-1314 / DSM 25237 / JCM 13912 / CCUG 52030 / FAM5)</name>
    <dbReference type="NCBI Taxonomy" id="1000565"/>
    <lineage>
        <taxon>Bacteria</taxon>
        <taxon>Pseudomonadati</taxon>
        <taxon>Pseudomonadota</taxon>
        <taxon>Betaproteobacteria</taxon>
        <taxon>Nitrosomonadales</taxon>
        <taxon>Sterolibacteriaceae</taxon>
        <taxon>Methyloversatilis</taxon>
    </lineage>
</organism>
<gene>
    <name evidence="6" type="ORF">METUNv1_00678</name>
</gene>
<dbReference type="PIRSF" id="PIRSF016020">
    <property type="entry name" value="PHexose_mutarotase"/>
    <property type="match status" value="1"/>
</dbReference>
<proteinExistence type="inferred from homology"/>
<dbReference type="CDD" id="cd09020">
    <property type="entry name" value="D-hex-6-P-epi_like"/>
    <property type="match status" value="1"/>
</dbReference>
<sequence length="285" mass="31431">MNTVSASVLTIDFHGQPALELTAPDGARCLISLFGGQLLSWIPAGGSERLYLSPAAHFDGRSAVRGGIPVIFPQFAERGNGPRHGFARTRVWQVDESRVSKDFATATLRLVTDDATRALWPHDFALELTVVVSGNRLDLELDVENTGDAAFDFAAALHSYLRVKEVENCRLEGLRNTRYLDATAGDTVKDDRLDALIVEDEVDRLYRDAPDTVVLHDSGRALGFQSHGFPDLVVWNPWEHKCKALADMPDLDFRRMLCVEPAIAEKTMTLAPGEHWSGQHTILAA</sequence>
<keyword evidence="7" id="KW-1185">Reference proteome</keyword>
<dbReference type="STRING" id="1000565.METUNv1_00678"/>
<dbReference type="EMBL" id="AFHG01000030">
    <property type="protein sequence ID" value="EGK72849.1"/>
    <property type="molecule type" value="Genomic_DNA"/>
</dbReference>
<dbReference type="GO" id="GO:0047938">
    <property type="term" value="F:glucose-6-phosphate 1-epimerase activity"/>
    <property type="evidence" value="ECO:0007669"/>
    <property type="project" value="UniProtKB-UniRule"/>
</dbReference>
<evidence type="ECO:0000313" key="7">
    <source>
        <dbReference type="Proteomes" id="UP000005019"/>
    </source>
</evidence>
<dbReference type="RefSeq" id="WP_008058820.1">
    <property type="nucleotide sequence ID" value="NZ_AFHG01000030.1"/>
</dbReference>
<feature type="active site" evidence="5">
    <location>
        <position position="260"/>
    </location>
</feature>
<dbReference type="SUPFAM" id="SSF74650">
    <property type="entry name" value="Galactose mutarotase-like"/>
    <property type="match status" value="1"/>
</dbReference>
<evidence type="ECO:0000256" key="4">
    <source>
        <dbReference type="PIRNR" id="PIRNR016020"/>
    </source>
</evidence>
<dbReference type="Pfam" id="PF01263">
    <property type="entry name" value="Aldose_epim"/>
    <property type="match status" value="1"/>
</dbReference>
<protein>
    <recommendedName>
        <fullName evidence="4">Putative glucose-6-phosphate 1-epimerase</fullName>
        <ecNumber evidence="4">5.1.3.15</ecNumber>
    </recommendedName>
</protein>
<evidence type="ECO:0000313" key="6">
    <source>
        <dbReference type="EMBL" id="EGK72849.1"/>
    </source>
</evidence>
<reference evidence="6 7" key="1">
    <citation type="journal article" date="2011" name="J. Bacteriol.">
        <title>Genome sequence of Methyloversatilis universalis FAM5T, a methylotrophic representative of the order Rhodocyclales.</title>
        <authorList>
            <person name="Kittichotirat W."/>
            <person name="Good N.M."/>
            <person name="Hall R."/>
            <person name="Bringel F."/>
            <person name="Lajus A."/>
            <person name="Medigue C."/>
            <person name="Smalley N.E."/>
            <person name="Beck D."/>
            <person name="Bumgarner R."/>
            <person name="Vuilleumier S."/>
            <person name="Kalyuzhnaya M.G."/>
        </authorList>
    </citation>
    <scope>NUCLEOTIDE SEQUENCE [LARGE SCALE GENOMIC DNA]</scope>
    <source>
        <strain evidence="7">ATCC BAA-1314 / JCM 13912 / FAM5</strain>
    </source>
</reference>
<comment type="catalytic activity">
    <reaction evidence="1">
        <text>alpha-D-glucose 6-phosphate = beta-D-glucose 6-phosphate</text>
        <dbReference type="Rhea" id="RHEA:16249"/>
        <dbReference type="ChEBI" id="CHEBI:58225"/>
        <dbReference type="ChEBI" id="CHEBI:58247"/>
        <dbReference type="EC" id="5.1.3.15"/>
    </reaction>
</comment>
<evidence type="ECO:0000256" key="2">
    <source>
        <dbReference type="ARBA" id="ARBA00005866"/>
    </source>
</evidence>
<evidence type="ECO:0000256" key="3">
    <source>
        <dbReference type="ARBA" id="ARBA00023235"/>
    </source>
</evidence>
<dbReference type="GO" id="GO:0005737">
    <property type="term" value="C:cytoplasm"/>
    <property type="evidence" value="ECO:0007669"/>
    <property type="project" value="TreeGrafter"/>
</dbReference>
<dbReference type="GO" id="GO:0030246">
    <property type="term" value="F:carbohydrate binding"/>
    <property type="evidence" value="ECO:0007669"/>
    <property type="project" value="UniProtKB-UniRule"/>
</dbReference>
<dbReference type="InterPro" id="IPR011013">
    <property type="entry name" value="Gal_mutarotase_sf_dom"/>
</dbReference>
<dbReference type="InterPro" id="IPR014718">
    <property type="entry name" value="GH-type_carb-bd"/>
</dbReference>
<dbReference type="PANTHER" id="PTHR11122:SF13">
    <property type="entry name" value="GLUCOSE-6-PHOSPHATE 1-EPIMERASE"/>
    <property type="match status" value="1"/>
</dbReference>
<dbReference type="InterPro" id="IPR025532">
    <property type="entry name" value="G6P_1-epimerase"/>
</dbReference>
<evidence type="ECO:0000256" key="1">
    <source>
        <dbReference type="ARBA" id="ARBA00001096"/>
    </source>
</evidence>
<feature type="active site" evidence="5">
    <location>
        <position position="158"/>
    </location>
</feature>
<dbReference type="PANTHER" id="PTHR11122">
    <property type="entry name" value="APOSPORY-ASSOCIATED PROTEIN C-RELATED"/>
    <property type="match status" value="1"/>
</dbReference>
<keyword evidence="3 4" id="KW-0413">Isomerase</keyword>
<name>F5R958_METUF</name>
<dbReference type="Proteomes" id="UP000005019">
    <property type="component" value="Unassembled WGS sequence"/>
</dbReference>
<comment type="caution">
    <text evidence="6">The sequence shown here is derived from an EMBL/GenBank/DDBJ whole genome shotgun (WGS) entry which is preliminary data.</text>
</comment>
<dbReference type="eggNOG" id="COG0676">
    <property type="taxonomic scope" value="Bacteria"/>
</dbReference>
<dbReference type="GO" id="GO:0005975">
    <property type="term" value="P:carbohydrate metabolic process"/>
    <property type="evidence" value="ECO:0007669"/>
    <property type="project" value="InterPro"/>
</dbReference>
<accession>F5R958</accession>